<feature type="transmembrane region" description="Helical" evidence="8">
    <location>
        <begin position="188"/>
        <end position="206"/>
    </location>
</feature>
<dbReference type="PANTHER" id="PTHR31585:SF0">
    <property type="entry name" value="FOLATE-BIOPTERIN TRANSPORTER 1, CHLOROPLASTIC"/>
    <property type="match status" value="1"/>
</dbReference>
<feature type="transmembrane region" description="Helical" evidence="8">
    <location>
        <begin position="95"/>
        <end position="118"/>
    </location>
</feature>
<feature type="transmembrane region" description="Helical" evidence="8">
    <location>
        <begin position="421"/>
        <end position="445"/>
    </location>
</feature>
<comment type="similarity">
    <text evidence="2">Belongs to the major facilitator superfamily. Folate-biopterin transporter (TC 2.A.71) family.</text>
</comment>
<accession>A0ABP0UI33</accession>
<feature type="transmembrane region" description="Helical" evidence="8">
    <location>
        <begin position="227"/>
        <end position="248"/>
    </location>
</feature>
<evidence type="ECO:0000256" key="3">
    <source>
        <dbReference type="ARBA" id="ARBA00022448"/>
    </source>
</evidence>
<gene>
    <name evidence="9" type="ORF">CSSPTR1EN2_LOCUS16145</name>
</gene>
<evidence type="ECO:0000313" key="9">
    <source>
        <dbReference type="EMBL" id="CAK9222526.1"/>
    </source>
</evidence>
<feature type="transmembrane region" description="Helical" evidence="8">
    <location>
        <begin position="163"/>
        <end position="182"/>
    </location>
</feature>
<dbReference type="InterPro" id="IPR036259">
    <property type="entry name" value="MFS_trans_sf"/>
</dbReference>
<keyword evidence="10" id="KW-1185">Reference proteome</keyword>
<dbReference type="Pfam" id="PF03092">
    <property type="entry name" value="BT1"/>
    <property type="match status" value="1"/>
</dbReference>
<dbReference type="Proteomes" id="UP001497512">
    <property type="component" value="Chromosome 4"/>
</dbReference>
<dbReference type="EMBL" id="OZ019896">
    <property type="protein sequence ID" value="CAK9222526.1"/>
    <property type="molecule type" value="Genomic_DNA"/>
</dbReference>
<evidence type="ECO:0000313" key="10">
    <source>
        <dbReference type="Proteomes" id="UP001497512"/>
    </source>
</evidence>
<evidence type="ECO:0000256" key="5">
    <source>
        <dbReference type="ARBA" id="ARBA00022989"/>
    </source>
</evidence>
<feature type="transmembrane region" description="Helical" evidence="8">
    <location>
        <begin position="492"/>
        <end position="514"/>
    </location>
</feature>
<feature type="transmembrane region" description="Helical" evidence="8">
    <location>
        <begin position="254"/>
        <end position="274"/>
    </location>
</feature>
<feature type="transmembrane region" description="Helical" evidence="8">
    <location>
        <begin position="457"/>
        <end position="480"/>
    </location>
</feature>
<dbReference type="PANTHER" id="PTHR31585">
    <property type="entry name" value="FOLATE-BIOPTERIN TRANSPORTER 1, CHLOROPLASTIC"/>
    <property type="match status" value="1"/>
</dbReference>
<keyword evidence="4 8" id="KW-0812">Transmembrane</keyword>
<feature type="transmembrane region" description="Helical" evidence="8">
    <location>
        <begin position="358"/>
        <end position="377"/>
    </location>
</feature>
<evidence type="ECO:0000256" key="7">
    <source>
        <dbReference type="SAM" id="MobiDB-lite"/>
    </source>
</evidence>
<dbReference type="InterPro" id="IPR004324">
    <property type="entry name" value="FBT"/>
</dbReference>
<name>A0ABP0UI33_9BRYO</name>
<keyword evidence="5 8" id="KW-1133">Transmembrane helix</keyword>
<keyword evidence="6 8" id="KW-0472">Membrane</keyword>
<dbReference type="SUPFAM" id="SSF103473">
    <property type="entry name" value="MFS general substrate transporter"/>
    <property type="match status" value="1"/>
</dbReference>
<protein>
    <recommendedName>
        <fullName evidence="11">Biopterin transport-related protein BT1</fullName>
    </recommendedName>
</protein>
<feature type="transmembrane region" description="Helical" evidence="8">
    <location>
        <begin position="389"/>
        <end position="409"/>
    </location>
</feature>
<evidence type="ECO:0000256" key="8">
    <source>
        <dbReference type="SAM" id="Phobius"/>
    </source>
</evidence>
<evidence type="ECO:0000256" key="1">
    <source>
        <dbReference type="ARBA" id="ARBA00004141"/>
    </source>
</evidence>
<dbReference type="CDD" id="cd17484">
    <property type="entry name" value="MFS_FBT"/>
    <property type="match status" value="1"/>
</dbReference>
<sequence length="567" mass="61492">MGQVSKATQQKAGELPDKNLYVAICAQETTVVSDTELPLTNPTQCLNDGEKQPLDEDGGSLRVTQSDRKIGRDDAQKLEKKGCQLFGVEMSPDTVAIAMVYFVQGILSLPLLAVNFFLKDDLHLDPAEATLLSRFSDLPWLIKPIYGFMSDGLPLFGYRRRSYLVLCGLVGALSWGTLATVVNNKYAAIATIFLSSLSVAFSDVVVDSMVVERARGESQGTSGSLQSLCWGSSAMGGIVSAYFSGYLVEKFGVRFVFGVTALLPLITSVVAGLVHEKPFHMSGRVGLQDSESAEPDETGAPIGFLETSKIQLGYLWEIFKEPNIHMPTLFILLLQATPTSDKAMFFFLTNKLEFQPEFLGRVQLVVAVATLAGVAVYNSFLKHVNLKKMFLWTTILGTLLGLTQLLLVTGMNRTLGISDKWFSVGDSLVLSVLAQVSFMPILVLAARLCPPGVEATLFATLMSIYNGGTMTGGLLGAGLTKLLGVTAWNFHNLALLLVICNMSSLLPLPFLGLLPSEAQLEAAVEKAEKTLDQRRRWVALEEMNADVPKASDSELLVQKGICKVPSQ</sequence>
<evidence type="ECO:0000256" key="2">
    <source>
        <dbReference type="ARBA" id="ARBA00007015"/>
    </source>
</evidence>
<dbReference type="InterPro" id="IPR039309">
    <property type="entry name" value="BT1"/>
</dbReference>
<comment type="subcellular location">
    <subcellularLocation>
        <location evidence="1">Membrane</location>
        <topology evidence="1">Multi-pass membrane protein</topology>
    </subcellularLocation>
</comment>
<evidence type="ECO:0000256" key="6">
    <source>
        <dbReference type="ARBA" id="ARBA00023136"/>
    </source>
</evidence>
<dbReference type="Gene3D" id="1.20.1250.20">
    <property type="entry name" value="MFS general substrate transporter like domains"/>
    <property type="match status" value="1"/>
</dbReference>
<dbReference type="NCBIfam" id="TIGR00788">
    <property type="entry name" value="fbt"/>
    <property type="match status" value="1"/>
</dbReference>
<evidence type="ECO:0000256" key="4">
    <source>
        <dbReference type="ARBA" id="ARBA00022692"/>
    </source>
</evidence>
<proteinExistence type="inferred from homology"/>
<organism evidence="9 10">
    <name type="scientific">Sphagnum troendelagicum</name>
    <dbReference type="NCBI Taxonomy" id="128251"/>
    <lineage>
        <taxon>Eukaryota</taxon>
        <taxon>Viridiplantae</taxon>
        <taxon>Streptophyta</taxon>
        <taxon>Embryophyta</taxon>
        <taxon>Bryophyta</taxon>
        <taxon>Sphagnophytina</taxon>
        <taxon>Sphagnopsida</taxon>
        <taxon>Sphagnales</taxon>
        <taxon>Sphagnaceae</taxon>
        <taxon>Sphagnum</taxon>
    </lineage>
</organism>
<evidence type="ECO:0008006" key="11">
    <source>
        <dbReference type="Google" id="ProtNLM"/>
    </source>
</evidence>
<feature type="region of interest" description="Disordered" evidence="7">
    <location>
        <begin position="42"/>
        <end position="61"/>
    </location>
</feature>
<keyword evidence="3" id="KW-0813">Transport</keyword>
<reference evidence="9" key="1">
    <citation type="submission" date="2024-02" db="EMBL/GenBank/DDBJ databases">
        <authorList>
            <consortium name="ELIXIR-Norway"/>
            <consortium name="Elixir Norway"/>
        </authorList>
    </citation>
    <scope>NUCLEOTIDE SEQUENCE</scope>
</reference>